<name>A0AAV1DHR3_OLDCO</name>
<gene>
    <name evidence="7" type="ORF">OLC1_LOCUS15739</name>
</gene>
<dbReference type="SUPFAM" id="SSF49899">
    <property type="entry name" value="Concanavalin A-like lectins/glucanases"/>
    <property type="match status" value="1"/>
</dbReference>
<evidence type="ECO:0000313" key="7">
    <source>
        <dbReference type="EMBL" id="CAI9107422.1"/>
    </source>
</evidence>
<dbReference type="InterPro" id="IPR010713">
    <property type="entry name" value="XET_C"/>
</dbReference>
<dbReference type="GO" id="GO:0016762">
    <property type="term" value="F:xyloglucan:xyloglucosyl transferase activity"/>
    <property type="evidence" value="ECO:0007669"/>
    <property type="project" value="UniProtKB-EC"/>
</dbReference>
<keyword evidence="4" id="KW-0326">Glycosidase</keyword>
<evidence type="ECO:0000256" key="5">
    <source>
        <dbReference type="ARBA" id="ARBA00034022"/>
    </source>
</evidence>
<evidence type="ECO:0000259" key="6">
    <source>
        <dbReference type="PROSITE" id="PS51762"/>
    </source>
</evidence>
<dbReference type="AlphaFoldDB" id="A0AAV1DHR3"/>
<protein>
    <recommendedName>
        <fullName evidence="1">xyloglucan:xyloglucosyl transferase</fullName>
        <ecNumber evidence="1">2.4.1.207</ecNumber>
    </recommendedName>
</protein>
<dbReference type="Proteomes" id="UP001161247">
    <property type="component" value="Chromosome 5"/>
</dbReference>
<accession>A0AAV1DHR3</accession>
<evidence type="ECO:0000256" key="4">
    <source>
        <dbReference type="ARBA" id="ARBA00023295"/>
    </source>
</evidence>
<evidence type="ECO:0000313" key="8">
    <source>
        <dbReference type="Proteomes" id="UP001161247"/>
    </source>
</evidence>
<organism evidence="7 8">
    <name type="scientific">Oldenlandia corymbosa var. corymbosa</name>
    <dbReference type="NCBI Taxonomy" id="529605"/>
    <lineage>
        <taxon>Eukaryota</taxon>
        <taxon>Viridiplantae</taxon>
        <taxon>Streptophyta</taxon>
        <taxon>Embryophyta</taxon>
        <taxon>Tracheophyta</taxon>
        <taxon>Spermatophyta</taxon>
        <taxon>Magnoliopsida</taxon>
        <taxon>eudicotyledons</taxon>
        <taxon>Gunneridae</taxon>
        <taxon>Pentapetalae</taxon>
        <taxon>asterids</taxon>
        <taxon>lamiids</taxon>
        <taxon>Gentianales</taxon>
        <taxon>Rubiaceae</taxon>
        <taxon>Rubioideae</taxon>
        <taxon>Spermacoceae</taxon>
        <taxon>Hedyotis-Oldenlandia complex</taxon>
        <taxon>Oldenlandia</taxon>
    </lineage>
</organism>
<dbReference type="Pfam" id="PF06955">
    <property type="entry name" value="XET_C"/>
    <property type="match status" value="1"/>
</dbReference>
<dbReference type="Gene3D" id="2.60.120.200">
    <property type="match status" value="1"/>
</dbReference>
<dbReference type="PANTHER" id="PTHR31062">
    <property type="entry name" value="XYLOGLUCAN ENDOTRANSGLUCOSYLASE/HYDROLASE PROTEIN 8-RELATED"/>
    <property type="match status" value="1"/>
</dbReference>
<evidence type="ECO:0000256" key="3">
    <source>
        <dbReference type="ARBA" id="ARBA00022801"/>
    </source>
</evidence>
<sequence>MFANDFGGREQRFHLWFDPSEDFHSYSILWNQHQVVFFVDDFPITVFKNNSAIGGKFPSEPLHIEATIWNGTWAGNVNWSLSPFTTYYQNFTITGCQADYLHPEKCSSPEFEWNEEDQWELNPRQRQQLRDIRKLHMFYDYCDQVNATLTYPECAVSKM</sequence>
<dbReference type="Pfam" id="PF00722">
    <property type="entry name" value="Glyco_hydro_16"/>
    <property type="match status" value="1"/>
</dbReference>
<dbReference type="PROSITE" id="PS51762">
    <property type="entry name" value="GH16_2"/>
    <property type="match status" value="1"/>
</dbReference>
<dbReference type="GO" id="GO:0004553">
    <property type="term" value="F:hydrolase activity, hydrolyzing O-glycosyl compounds"/>
    <property type="evidence" value="ECO:0007669"/>
    <property type="project" value="InterPro"/>
</dbReference>
<feature type="domain" description="GH16" evidence="6">
    <location>
        <begin position="1"/>
        <end position="88"/>
    </location>
</feature>
<dbReference type="EC" id="2.4.1.207" evidence="1"/>
<dbReference type="InterPro" id="IPR013320">
    <property type="entry name" value="ConA-like_dom_sf"/>
</dbReference>
<dbReference type="InterPro" id="IPR044791">
    <property type="entry name" value="Beta-glucanase/XTH"/>
</dbReference>
<evidence type="ECO:0000256" key="2">
    <source>
        <dbReference type="ARBA" id="ARBA00022679"/>
    </source>
</evidence>
<evidence type="ECO:0000256" key="1">
    <source>
        <dbReference type="ARBA" id="ARBA00012152"/>
    </source>
</evidence>
<reference evidence="7" key="1">
    <citation type="submission" date="2023-03" db="EMBL/GenBank/DDBJ databases">
        <authorList>
            <person name="Julca I."/>
        </authorList>
    </citation>
    <scope>NUCLEOTIDE SEQUENCE</scope>
</reference>
<keyword evidence="8" id="KW-1185">Reference proteome</keyword>
<dbReference type="GO" id="GO:0048046">
    <property type="term" value="C:apoplast"/>
    <property type="evidence" value="ECO:0007669"/>
    <property type="project" value="InterPro"/>
</dbReference>
<dbReference type="InterPro" id="IPR000757">
    <property type="entry name" value="Beta-glucanase-like"/>
</dbReference>
<comment type="catalytic activity">
    <reaction evidence="5">
        <text>breaks a beta-(1-&gt;4) bond in the backbone of a xyloglucan and transfers the xyloglucanyl segment on to O-4 of the non-reducing terminal glucose residue of an acceptor, which can be a xyloglucan or an oligosaccharide of xyloglucan.</text>
        <dbReference type="EC" id="2.4.1.207"/>
    </reaction>
</comment>
<dbReference type="GO" id="GO:0044042">
    <property type="term" value="P:glucan metabolic process"/>
    <property type="evidence" value="ECO:0007669"/>
    <property type="project" value="InterPro"/>
</dbReference>
<keyword evidence="2" id="KW-0808">Transferase</keyword>
<keyword evidence="3" id="KW-0378">Hydrolase</keyword>
<dbReference type="EMBL" id="OX459122">
    <property type="protein sequence ID" value="CAI9107422.1"/>
    <property type="molecule type" value="Genomic_DNA"/>
</dbReference>
<proteinExistence type="predicted"/>